<feature type="non-terminal residue" evidence="5">
    <location>
        <position position="93"/>
    </location>
</feature>
<sequence length="93" mass="10284">VRLAGPQIVRYFIDTAREGGSVDSLMWAAALYVGVALGRQLCFLGGSYFSQDVGWRATNRMRSEPAEHCLRLDLSFHGEHTPGELVERVDGDT</sequence>
<dbReference type="AlphaFoldDB" id="A0A382J3V4"/>
<dbReference type="PROSITE" id="PS50929">
    <property type="entry name" value="ABC_TM1F"/>
    <property type="match status" value="1"/>
</dbReference>
<evidence type="ECO:0000256" key="2">
    <source>
        <dbReference type="ARBA" id="ARBA00022989"/>
    </source>
</evidence>
<keyword evidence="1" id="KW-0812">Transmembrane</keyword>
<proteinExistence type="predicted"/>
<dbReference type="GO" id="GO:0016020">
    <property type="term" value="C:membrane"/>
    <property type="evidence" value="ECO:0007669"/>
    <property type="project" value="InterPro"/>
</dbReference>
<evidence type="ECO:0000256" key="3">
    <source>
        <dbReference type="ARBA" id="ARBA00023136"/>
    </source>
</evidence>
<dbReference type="Pfam" id="PF00664">
    <property type="entry name" value="ABC_membrane"/>
    <property type="match status" value="1"/>
</dbReference>
<dbReference type="EMBL" id="UINC01071568">
    <property type="protein sequence ID" value="SVC06566.1"/>
    <property type="molecule type" value="Genomic_DNA"/>
</dbReference>
<evidence type="ECO:0000259" key="4">
    <source>
        <dbReference type="PROSITE" id="PS50929"/>
    </source>
</evidence>
<dbReference type="GO" id="GO:0140359">
    <property type="term" value="F:ABC-type transporter activity"/>
    <property type="evidence" value="ECO:0007669"/>
    <property type="project" value="InterPro"/>
</dbReference>
<feature type="non-terminal residue" evidence="5">
    <location>
        <position position="1"/>
    </location>
</feature>
<dbReference type="InterPro" id="IPR036640">
    <property type="entry name" value="ABC1_TM_sf"/>
</dbReference>
<keyword evidence="3" id="KW-0472">Membrane</keyword>
<dbReference type="SUPFAM" id="SSF90123">
    <property type="entry name" value="ABC transporter transmembrane region"/>
    <property type="match status" value="1"/>
</dbReference>
<organism evidence="5">
    <name type="scientific">marine metagenome</name>
    <dbReference type="NCBI Taxonomy" id="408172"/>
    <lineage>
        <taxon>unclassified sequences</taxon>
        <taxon>metagenomes</taxon>
        <taxon>ecological metagenomes</taxon>
    </lineage>
</organism>
<dbReference type="InterPro" id="IPR011527">
    <property type="entry name" value="ABC1_TM_dom"/>
</dbReference>
<evidence type="ECO:0000313" key="5">
    <source>
        <dbReference type="EMBL" id="SVC06566.1"/>
    </source>
</evidence>
<reference evidence="5" key="1">
    <citation type="submission" date="2018-05" db="EMBL/GenBank/DDBJ databases">
        <authorList>
            <person name="Lanie J.A."/>
            <person name="Ng W.-L."/>
            <person name="Kazmierczak K.M."/>
            <person name="Andrzejewski T.M."/>
            <person name="Davidsen T.M."/>
            <person name="Wayne K.J."/>
            <person name="Tettelin H."/>
            <person name="Glass J.I."/>
            <person name="Rusch D."/>
            <person name="Podicherti R."/>
            <person name="Tsui H.-C.T."/>
            <person name="Winkler M.E."/>
        </authorList>
    </citation>
    <scope>NUCLEOTIDE SEQUENCE</scope>
</reference>
<accession>A0A382J3V4</accession>
<gene>
    <name evidence="5" type="ORF">METZ01_LOCUS259420</name>
</gene>
<dbReference type="Gene3D" id="1.20.1560.10">
    <property type="entry name" value="ABC transporter type 1, transmembrane domain"/>
    <property type="match status" value="1"/>
</dbReference>
<keyword evidence="2" id="KW-1133">Transmembrane helix</keyword>
<name>A0A382J3V4_9ZZZZ</name>
<evidence type="ECO:0000256" key="1">
    <source>
        <dbReference type="ARBA" id="ARBA00022692"/>
    </source>
</evidence>
<feature type="domain" description="ABC transmembrane type-1" evidence="4">
    <location>
        <begin position="1"/>
        <end position="93"/>
    </location>
</feature>
<dbReference type="GO" id="GO:0005524">
    <property type="term" value="F:ATP binding"/>
    <property type="evidence" value="ECO:0007669"/>
    <property type="project" value="InterPro"/>
</dbReference>
<protein>
    <recommendedName>
        <fullName evidence="4">ABC transmembrane type-1 domain-containing protein</fullName>
    </recommendedName>
</protein>